<organism evidence="1 2">
    <name type="scientific">Bradyrhizobium lablabi</name>
    <dbReference type="NCBI Taxonomy" id="722472"/>
    <lineage>
        <taxon>Bacteria</taxon>
        <taxon>Pseudomonadati</taxon>
        <taxon>Pseudomonadota</taxon>
        <taxon>Alphaproteobacteria</taxon>
        <taxon>Hyphomicrobiales</taxon>
        <taxon>Nitrobacteraceae</taxon>
        <taxon>Bradyrhizobium</taxon>
    </lineage>
</organism>
<gene>
    <name evidence="1" type="ORF">SAMN05444171_7847</name>
</gene>
<name>A0A1H5JIS9_9BRAD</name>
<dbReference type="Proteomes" id="UP000183208">
    <property type="component" value="Unassembled WGS sequence"/>
</dbReference>
<accession>A0A1H5JIS9</accession>
<sequence length="174" mass="19523">MSEIAVTSYTELIAGINAQREALGVRMSDFDDLAGFPAGLTGKAFGMLQVKRLGPEKLFDALRAAGLRLKLEPDPEQLEKMKQRIADNFNPRQANQARACHSSTTPSSAVLTRVFKAMGRSGGKERWRRKSKKDISAHMRMMVMARERKRRKAKRLANQRRLRAKLAEQAGAQI</sequence>
<evidence type="ECO:0000313" key="2">
    <source>
        <dbReference type="Proteomes" id="UP000183208"/>
    </source>
</evidence>
<dbReference type="EMBL" id="FNTI01000001">
    <property type="protein sequence ID" value="SEE52359.1"/>
    <property type="molecule type" value="Genomic_DNA"/>
</dbReference>
<protein>
    <submittedName>
        <fullName evidence="1">Uncharacterized protein</fullName>
    </submittedName>
</protein>
<reference evidence="1 2" key="1">
    <citation type="submission" date="2016-10" db="EMBL/GenBank/DDBJ databases">
        <authorList>
            <person name="de Groot N.N."/>
        </authorList>
    </citation>
    <scope>NUCLEOTIDE SEQUENCE [LARGE SCALE GENOMIC DNA]</scope>
    <source>
        <strain evidence="1 2">GAS522</strain>
    </source>
</reference>
<evidence type="ECO:0000313" key="1">
    <source>
        <dbReference type="EMBL" id="SEE52359.1"/>
    </source>
</evidence>
<dbReference type="OrthoDB" id="8256487at2"/>
<proteinExistence type="predicted"/>
<dbReference type="RefSeq" id="WP_074830623.1">
    <property type="nucleotide sequence ID" value="NZ_FNTI01000001.1"/>
</dbReference>
<dbReference type="AlphaFoldDB" id="A0A1H5JIS9"/>